<dbReference type="Proteomes" id="UP000565262">
    <property type="component" value="Unassembled WGS sequence"/>
</dbReference>
<dbReference type="GO" id="GO:0030973">
    <property type="term" value="F:molybdate ion binding"/>
    <property type="evidence" value="ECO:0007669"/>
    <property type="project" value="TreeGrafter"/>
</dbReference>
<gene>
    <name evidence="1" type="ORF">H4O21_13180</name>
</gene>
<dbReference type="PANTHER" id="PTHR30632:SF0">
    <property type="entry name" value="SULFATE-BINDING PROTEIN"/>
    <property type="match status" value="1"/>
</dbReference>
<dbReference type="RefSeq" id="WP_182809341.1">
    <property type="nucleotide sequence ID" value="NZ_JACJFM010000016.1"/>
</dbReference>
<proteinExistence type="predicted"/>
<dbReference type="InterPro" id="IPR050682">
    <property type="entry name" value="ModA/WtpA"/>
</dbReference>
<evidence type="ECO:0000313" key="1">
    <source>
        <dbReference type="EMBL" id="MBB1487563.1"/>
    </source>
</evidence>
<dbReference type="SUPFAM" id="SSF53850">
    <property type="entry name" value="Periplasmic binding protein-like II"/>
    <property type="match status" value="1"/>
</dbReference>
<name>A0A839IPY6_9GAMM</name>
<comment type="caution">
    <text evidence="1">The sequence shown here is derived from an EMBL/GenBank/DDBJ whole genome shotgun (WGS) entry which is preliminary data.</text>
</comment>
<dbReference type="PANTHER" id="PTHR30632">
    <property type="entry name" value="MOLYBDATE-BINDING PERIPLASMIC PROTEIN"/>
    <property type="match status" value="1"/>
</dbReference>
<accession>A0A839IPY6</accession>
<dbReference type="GO" id="GO:0015689">
    <property type="term" value="P:molybdate ion transport"/>
    <property type="evidence" value="ECO:0007669"/>
    <property type="project" value="TreeGrafter"/>
</dbReference>
<dbReference type="AlphaFoldDB" id="A0A839IPY6"/>
<reference evidence="1 2" key="1">
    <citation type="submission" date="2020-08" db="EMBL/GenBank/DDBJ databases">
        <title>Oceanospirillum sp. nov. isolated from marine sediment.</title>
        <authorList>
            <person name="Ji X."/>
        </authorList>
    </citation>
    <scope>NUCLEOTIDE SEQUENCE [LARGE SCALE GENOMIC DNA]</scope>
    <source>
        <strain evidence="1 2">D5</strain>
    </source>
</reference>
<organism evidence="1 2">
    <name type="scientific">Oceanospirillum sediminis</name>
    <dbReference type="NCBI Taxonomy" id="2760088"/>
    <lineage>
        <taxon>Bacteria</taxon>
        <taxon>Pseudomonadati</taxon>
        <taxon>Pseudomonadota</taxon>
        <taxon>Gammaproteobacteria</taxon>
        <taxon>Oceanospirillales</taxon>
        <taxon>Oceanospirillaceae</taxon>
        <taxon>Oceanospirillum</taxon>
    </lineage>
</organism>
<dbReference type="Gene3D" id="3.40.190.10">
    <property type="entry name" value="Periplasmic binding protein-like II"/>
    <property type="match status" value="2"/>
</dbReference>
<sequence>MGLVTLLAGCEQSSDSASEQTSNIKTELLAYIGITMAKPMAEIFDIMESRYDIKVTMTQGGSEDLYQSLKSSRLGDLYMPGSASYRERHKKDGLLGAYEDIGFNQASLMVVKGNPKNVRADVNELLRSDLDIVVCNPDSGSIGKESKKILSSVGIYDQVFEKSQYLTTDSRNLNKALRVGDADVILNWRATAFFPENRPNTEILDLPVTMAKPKKLQLNLLTFSDNPEAAKKVMEFAASGEGQAIFRKYGFLDAKGNAEK</sequence>
<keyword evidence="2" id="KW-1185">Reference proteome</keyword>
<dbReference type="Pfam" id="PF13531">
    <property type="entry name" value="SBP_bac_11"/>
    <property type="match status" value="1"/>
</dbReference>
<dbReference type="EMBL" id="JACJFM010000016">
    <property type="protein sequence ID" value="MBB1487563.1"/>
    <property type="molecule type" value="Genomic_DNA"/>
</dbReference>
<evidence type="ECO:0000313" key="2">
    <source>
        <dbReference type="Proteomes" id="UP000565262"/>
    </source>
</evidence>
<protein>
    <submittedName>
        <fullName evidence="1">Substrate-binding domain-containing protein</fullName>
    </submittedName>
</protein>